<name>A0A8C4QAH2_EPTBU</name>
<dbReference type="SUPFAM" id="SSF52058">
    <property type="entry name" value="L domain-like"/>
    <property type="match status" value="1"/>
</dbReference>
<dbReference type="OMA" id="TIDWHAI"/>
<dbReference type="Pfam" id="PF01030">
    <property type="entry name" value="Recep_L_domain"/>
    <property type="match status" value="1"/>
</dbReference>
<protein>
    <recommendedName>
        <fullName evidence="2">Receptor L-domain domain-containing protein</fullName>
    </recommendedName>
</protein>
<reference evidence="3" key="2">
    <citation type="submission" date="2025-09" db="UniProtKB">
        <authorList>
            <consortium name="Ensembl"/>
        </authorList>
    </citation>
    <scope>IDENTIFICATION</scope>
</reference>
<feature type="domain" description="Receptor L-domain" evidence="2">
    <location>
        <begin position="12"/>
        <end position="127"/>
    </location>
</feature>
<dbReference type="Gene3D" id="3.80.20.20">
    <property type="entry name" value="Receptor L-domain"/>
    <property type="match status" value="1"/>
</dbReference>
<keyword evidence="1" id="KW-1133">Transmembrane helix</keyword>
<dbReference type="Proteomes" id="UP000694388">
    <property type="component" value="Unplaced"/>
</dbReference>
<proteinExistence type="predicted"/>
<dbReference type="GeneTree" id="ENSGT00940000155450"/>
<dbReference type="InterPro" id="IPR036941">
    <property type="entry name" value="Rcpt_L-dom_sf"/>
</dbReference>
<dbReference type="InterPro" id="IPR000494">
    <property type="entry name" value="Rcpt_L-dom"/>
</dbReference>
<keyword evidence="4" id="KW-1185">Reference proteome</keyword>
<evidence type="ECO:0000313" key="3">
    <source>
        <dbReference type="Ensembl" id="ENSEBUP00000012140.1"/>
    </source>
</evidence>
<evidence type="ECO:0000259" key="2">
    <source>
        <dbReference type="Pfam" id="PF01030"/>
    </source>
</evidence>
<keyword evidence="1" id="KW-0812">Transmembrane</keyword>
<reference evidence="3" key="1">
    <citation type="submission" date="2025-08" db="UniProtKB">
        <authorList>
            <consortium name="Ensembl"/>
        </authorList>
    </citation>
    <scope>IDENTIFICATION</scope>
</reference>
<organism evidence="3 4">
    <name type="scientific">Eptatretus burgeri</name>
    <name type="common">Inshore hagfish</name>
    <dbReference type="NCBI Taxonomy" id="7764"/>
    <lineage>
        <taxon>Eukaryota</taxon>
        <taxon>Metazoa</taxon>
        <taxon>Chordata</taxon>
        <taxon>Craniata</taxon>
        <taxon>Vertebrata</taxon>
        <taxon>Cyclostomata</taxon>
        <taxon>Myxini</taxon>
        <taxon>Myxiniformes</taxon>
        <taxon>Myxinidae</taxon>
        <taxon>Eptatretinae</taxon>
        <taxon>Eptatretus</taxon>
    </lineage>
</organism>
<evidence type="ECO:0000313" key="4">
    <source>
        <dbReference type="Proteomes" id="UP000694388"/>
    </source>
</evidence>
<sequence length="185" mass="21042">MQFRSLRRAFAGCQLVQGNLEITNMGRHHDLSFLKSIQEVSGYVLVALNEVEEIPLENLHLIRGARLYMGRYALAVMVNYNKAEGGRVRIGLQHLNLHKLTEILIGGVYITKNRYLCHVNTIDWNDIVSPRSLVHIEMDNTTVCECGNVLLVVWLFGVSLLVYFSQLFSHSMAIPALLLHLQRVN</sequence>
<evidence type="ECO:0000256" key="1">
    <source>
        <dbReference type="SAM" id="Phobius"/>
    </source>
</evidence>
<keyword evidence="1" id="KW-0472">Membrane</keyword>
<feature type="transmembrane region" description="Helical" evidence="1">
    <location>
        <begin position="151"/>
        <end position="179"/>
    </location>
</feature>
<dbReference type="AlphaFoldDB" id="A0A8C4QAH2"/>
<dbReference type="Ensembl" id="ENSEBUT00000012716.1">
    <property type="protein sequence ID" value="ENSEBUP00000012140.1"/>
    <property type="gene ID" value="ENSEBUG00000007743.1"/>
</dbReference>
<accession>A0A8C4QAH2</accession>